<feature type="region of interest" description="Disordered" evidence="22">
    <location>
        <begin position="1412"/>
        <end position="1443"/>
    </location>
</feature>
<dbReference type="InterPro" id="IPR001680">
    <property type="entry name" value="WD40_rpt"/>
</dbReference>
<organism evidence="25 26">
    <name type="scientific">Mortierella polycephala</name>
    <dbReference type="NCBI Taxonomy" id="41804"/>
    <lineage>
        <taxon>Eukaryota</taxon>
        <taxon>Fungi</taxon>
        <taxon>Fungi incertae sedis</taxon>
        <taxon>Mucoromycota</taxon>
        <taxon>Mortierellomycotina</taxon>
        <taxon>Mortierellomycetes</taxon>
        <taxon>Mortierellales</taxon>
        <taxon>Mortierellaceae</taxon>
        <taxon>Mortierella</taxon>
    </lineage>
</organism>
<feature type="transmembrane region" description="Helical" evidence="23">
    <location>
        <begin position="572"/>
        <end position="599"/>
    </location>
</feature>
<keyword evidence="6" id="KW-0153">Cholesterol metabolism</keyword>
<evidence type="ECO:0000256" key="22">
    <source>
        <dbReference type="SAM" id="MobiDB-lite"/>
    </source>
</evidence>
<dbReference type="SMART" id="SM00320">
    <property type="entry name" value="WD40"/>
    <property type="match status" value="5"/>
</dbReference>
<sequence length="1701" mass="186985">MSVLARILGLGSIHTNPTLRRYNDVLAQAFYHHGRLCASNQATVMVLVIVFVGMISYPGIITSYNSSSYAQQTHTASLLSGYGLQQEPILNDFWKDLVVGPTWTQDPDVFARNLPSTRPQHYIAPVIINASDIIMRSQDMDQERVGSSTIRDSQNPMHWSEADFLVYATHIQQRIESIVVEYIPEDHDQSNNNRDDRKAEQLREPHKPHRLLTLKDICVLQVAESRKDGGIRIRTPEQGHTTSSDPTIGSADINETGGHQGTDASKRCLVHSPLVLWNYDPDRIRTDPDLHSTVRQHQSNGSSAFLFGGLSYDRGEAKEHRLASVAITFFLQGDMDKVSTKGPILDGHDQHSSKPGKDGRAADDYVDTHRAWQLIFNKLMSDLKEERRSNDSGLSSGGWHSAVTFADIAPLDHKNQDENQPLNTTSDQPRSNATAAQDDVFPLIKIQLAKGGPPSGSVRLVPEAHAHPSSNISAEYWLLAMAYFVMFLYISLSVGRVDLVKSKYGLGFAAVTTVFVSLLMSIGLCSVFGVTLTLMPWEILPFMIIVVGVENIDILVHAVVETSIDLPVKERVGRGLASVGVSITMTLVAELCLLVIGAMTTIPAVQEFCTFAIAAVIMDYLLQMTFFITVISIDIRRLELSDLSTRTAGPYPRYPFVPRHAPTIKSAPLSSEPEPSRFGIFHSSNGTLQHSDPRLRHQRSDSMDSRHSDGDADLDRKQLQTNRQGRIFTSFLIIGVMAYLGYIYGTTNQSLVKDQNPVAVSFWRILSPTASSEFWSTVDPQGNGGFLVIEVPVIVSLLQPTNGTCHDTKERVEHEECDVVDQNGLVSTPSGAPQEHVRSTNPDGQLDPRRPFKLLRDAVIFICLFAFWLVRVFVVPSIILAAAILLLLSYLLSPQRKLLVDLQWRFPFIVLPGDYQSKRKMMMEELLAQEARELGHEPGLCTPLPGSVDTLHLWGHETDIDQMDVCPNRSFVLTSSMDGSILLWDGTGHHESQTPLARLVQAARRPKHRDTYDMAAAGNSRLKGRAVKCLKLDPSGTFAVAGDTEGGAHVWRVDGIMSQREHRTEGVLMLGSLHNLLRDSDTAVDASKDGQIWEWNPLSGEGRCIIETKHRGGIAELDMIELHEVTRENLGLSQMTYLIAAGRDGGIQCWYTSHTNPGPQGIWTMLWGHSGIGAGASVSVLSLDADVPMVVSGYSNGAIKVWDLEHGNLVWTLSRGSLSAGGPLSDYVANGHSDRKYSQSSFDNHQPSHKGPVTKLCFHALELEDGLTGEPAPRVWLVVSSGMDETVMVWMVEWEGLLGLSGPSNRAAPSEPEPALRQTSVSPDMSGVFGGASNPAASTQGYHDHEGKQGSANERMNGHRGSSLGVPTGFSGTLSSSLPAPRLVGFMKQRGGKSMTVSNSCLYGVRRTESSVAPSPSLVSSSKQSHTSVLDSPGPSSNIIRSRRKSDGHVLTPMAATHEHTSVSNGQSKRSWELWEADLYQCIFKDPGMWGLDLAVRSIDLQSQAHPHGCAHQPRASGLDARYSVESDTITITSNGSGMATRVALNRDISSANVQSEGYARECGVGMPRPKLHNRPDSFSSEWSRGFTTGLVTTTVHSQGQGPSSQVYSHPQSTREDMQTSLLPFVETKLVHAIVRHTDTQKPQSVDELLEHEKGSGLKDIVVGFGNFIKVVRLLDEDEDVDMDPDPTWDDHEDLSRRRRR</sequence>
<evidence type="ECO:0000256" key="23">
    <source>
        <dbReference type="SAM" id="Phobius"/>
    </source>
</evidence>
<dbReference type="InterPro" id="IPR036322">
    <property type="entry name" value="WD40_repeat_dom_sf"/>
</dbReference>
<dbReference type="InterPro" id="IPR015943">
    <property type="entry name" value="WD40/YVTN_repeat-like_dom_sf"/>
</dbReference>
<dbReference type="InterPro" id="IPR000731">
    <property type="entry name" value="SSD"/>
</dbReference>
<feature type="repeat" description="WD" evidence="21">
    <location>
        <begin position="1171"/>
        <end position="1212"/>
    </location>
</feature>
<dbReference type="GO" id="GO:0032933">
    <property type="term" value="P:SREBP signaling pathway"/>
    <property type="evidence" value="ECO:0007669"/>
    <property type="project" value="InterPro"/>
</dbReference>
<feature type="region of interest" description="Disordered" evidence="22">
    <location>
        <begin position="341"/>
        <end position="362"/>
    </location>
</feature>
<keyword evidence="10" id="KW-0256">Endoplasmic reticulum</keyword>
<evidence type="ECO:0000313" key="25">
    <source>
        <dbReference type="EMBL" id="KAG0260435.1"/>
    </source>
</evidence>
<feature type="compositionally biased region" description="Polar residues" evidence="22">
    <location>
        <begin position="418"/>
        <end position="432"/>
    </location>
</feature>
<feature type="transmembrane region" description="Helical" evidence="23">
    <location>
        <begin position="611"/>
        <end position="633"/>
    </location>
</feature>
<dbReference type="Pfam" id="PF00400">
    <property type="entry name" value="WD40"/>
    <property type="match status" value="1"/>
</dbReference>
<dbReference type="OrthoDB" id="6510177at2759"/>
<evidence type="ECO:0000256" key="20">
    <source>
        <dbReference type="ARBA" id="ARBA00045958"/>
    </source>
</evidence>
<keyword evidence="17" id="KW-0325">Glycoprotein</keyword>
<feature type="compositionally biased region" description="Acidic residues" evidence="22">
    <location>
        <begin position="1680"/>
        <end position="1693"/>
    </location>
</feature>
<evidence type="ECO:0000256" key="17">
    <source>
        <dbReference type="ARBA" id="ARBA00023180"/>
    </source>
</evidence>
<keyword evidence="18" id="KW-0753">Steroid metabolism</keyword>
<keyword evidence="12" id="KW-0333">Golgi apparatus</keyword>
<feature type="transmembrane region" description="Helical" evidence="23">
    <location>
        <begin position="727"/>
        <end position="745"/>
    </location>
</feature>
<dbReference type="EMBL" id="JAAAJA010000155">
    <property type="protein sequence ID" value="KAG0260435.1"/>
    <property type="molecule type" value="Genomic_DNA"/>
</dbReference>
<dbReference type="GO" id="GO:0032936">
    <property type="term" value="C:SREBP-SCAP complex"/>
    <property type="evidence" value="ECO:0007669"/>
    <property type="project" value="TreeGrafter"/>
</dbReference>
<comment type="caution">
    <text evidence="25">The sequence shown here is derived from an EMBL/GenBank/DDBJ whole genome shotgun (WGS) entry which is preliminary data.</text>
</comment>
<dbReference type="PROSITE" id="PS50294">
    <property type="entry name" value="WD_REPEATS_REGION"/>
    <property type="match status" value="1"/>
</dbReference>
<dbReference type="GO" id="GO:0045540">
    <property type="term" value="P:regulation of cholesterol biosynthetic process"/>
    <property type="evidence" value="ECO:0007669"/>
    <property type="project" value="TreeGrafter"/>
</dbReference>
<protein>
    <recommendedName>
        <fullName evidence="5">Sterol regulatory element-binding protein cleavage-activating protein</fullName>
    </recommendedName>
</protein>
<feature type="compositionally biased region" description="Basic and acidic residues" evidence="22">
    <location>
        <begin position="346"/>
        <end position="362"/>
    </location>
</feature>
<feature type="transmembrane region" description="Helical" evidence="23">
    <location>
        <begin position="858"/>
        <end position="888"/>
    </location>
</feature>
<evidence type="ECO:0000256" key="15">
    <source>
        <dbReference type="ARBA" id="ARBA00023136"/>
    </source>
</evidence>
<evidence type="ECO:0000256" key="6">
    <source>
        <dbReference type="ARBA" id="ARBA00022548"/>
    </source>
</evidence>
<dbReference type="Proteomes" id="UP000726737">
    <property type="component" value="Unassembled WGS sequence"/>
</dbReference>
<comment type="function">
    <text evidence="20">Escort protein required for cholesterol as well as lipid homeostasis. Regulates export of the SCAP-SREBP complex from the endoplasmic reticulum to the Golgi upon low cholesterol, thereby regulating the processing of sterol regulatory element-binding proteins (SREBPs) SREBF1/SREBP1 and SREBF2/SREBP2. At high sterol concentrations, formation of a ternary complex with INSIG (INSIG1 or INSIG2) leads to mask the ER export signal in SCAP, promoting retention of the complex in the endoplasmic reticulum. Low sterol concentrations trigger release of INSIG, a conformational change in the SSD domain of SCAP, unmasking of the ER export signal, promoting recruitment into COPII-coated vesicles and transport of the SCAP-SREBP to the Golgi: in the Golgi, SREBPs are then processed, releasing the transcription factor fragment of SREBPs from the membrane, its import into the nucleus and up-regulation of LDLR, INSIG1 and the mevalonate pathway. Binds cholesterol via its SSD domain.</text>
</comment>
<evidence type="ECO:0000313" key="26">
    <source>
        <dbReference type="Proteomes" id="UP000726737"/>
    </source>
</evidence>
<keyword evidence="15 23" id="KW-0472">Membrane</keyword>
<evidence type="ECO:0000256" key="19">
    <source>
        <dbReference type="ARBA" id="ARBA00023329"/>
    </source>
</evidence>
<evidence type="ECO:0000256" key="16">
    <source>
        <dbReference type="ARBA" id="ARBA00023166"/>
    </source>
</evidence>
<dbReference type="InterPro" id="IPR030225">
    <property type="entry name" value="SCAP"/>
</dbReference>
<dbReference type="PROSITE" id="PS00678">
    <property type="entry name" value="WD_REPEATS_1"/>
    <property type="match status" value="1"/>
</dbReference>
<feature type="region of interest" description="Disordered" evidence="22">
    <location>
        <begin position="413"/>
        <end position="432"/>
    </location>
</feature>
<name>A0A9P6U5Q7_9FUNG</name>
<feature type="region of interest" description="Disordered" evidence="22">
    <location>
        <begin position="229"/>
        <end position="265"/>
    </location>
</feature>
<feature type="transmembrane region" description="Helical" evidence="23">
    <location>
        <begin position="506"/>
        <end position="533"/>
    </location>
</feature>
<dbReference type="GO" id="GO:0012507">
    <property type="term" value="C:ER to Golgi transport vesicle membrane"/>
    <property type="evidence" value="ECO:0007669"/>
    <property type="project" value="UniProtKB-SubCell"/>
</dbReference>
<dbReference type="PANTHER" id="PTHR46378:SF1">
    <property type="entry name" value="STEROL REGULATORY ELEMENT-BINDING PROTEIN CLEAVAGE-ACTIVATING PROTEIN"/>
    <property type="match status" value="1"/>
</dbReference>
<feature type="domain" description="SSD" evidence="24">
    <location>
        <begin position="475"/>
        <end position="633"/>
    </location>
</feature>
<dbReference type="Pfam" id="PF12349">
    <property type="entry name" value="Sterol-sensing"/>
    <property type="match status" value="1"/>
</dbReference>
<feature type="region of interest" description="Disordered" evidence="22">
    <location>
        <begin position="1680"/>
        <end position="1701"/>
    </location>
</feature>
<gene>
    <name evidence="25" type="ORF">BG011_001906</name>
</gene>
<feature type="transmembrane region" description="Helical" evidence="23">
    <location>
        <begin position="539"/>
        <end position="560"/>
    </location>
</feature>
<dbReference type="GO" id="GO:0008203">
    <property type="term" value="P:cholesterol metabolic process"/>
    <property type="evidence" value="ECO:0007669"/>
    <property type="project" value="UniProtKB-KW"/>
</dbReference>
<keyword evidence="26" id="KW-1185">Reference proteome</keyword>
<feature type="region of interest" description="Disordered" evidence="22">
    <location>
        <begin position="1303"/>
        <end position="1369"/>
    </location>
</feature>
<evidence type="ECO:0000256" key="12">
    <source>
        <dbReference type="ARBA" id="ARBA00023034"/>
    </source>
</evidence>
<comment type="similarity">
    <text evidence="4">Belongs to the WD repeat SCAP family.</text>
</comment>
<keyword evidence="13" id="KW-0443">Lipid metabolism</keyword>
<evidence type="ECO:0000256" key="14">
    <source>
        <dbReference type="ARBA" id="ARBA00023121"/>
    </source>
</evidence>
<dbReference type="InterPro" id="IPR053958">
    <property type="entry name" value="HMGCR/SNAP/NPC1-like_SSD"/>
</dbReference>
<comment type="subcellular location">
    <subcellularLocation>
        <location evidence="2">Cytoplasmic vesicle</location>
        <location evidence="2">COPII-coated vesicle membrane</location>
        <topology evidence="2">Multi-pass membrane protein</topology>
    </subcellularLocation>
    <subcellularLocation>
        <location evidence="1">Endoplasmic reticulum membrane</location>
        <topology evidence="1">Multi-pass membrane protein</topology>
    </subcellularLocation>
    <subcellularLocation>
        <location evidence="3">Golgi apparatus membrane</location>
        <topology evidence="3">Multi-pass membrane protein</topology>
    </subcellularLocation>
</comment>
<dbReference type="InterPro" id="IPR019775">
    <property type="entry name" value="WD40_repeat_CS"/>
</dbReference>
<dbReference type="PROSITE" id="PS50156">
    <property type="entry name" value="SSD"/>
    <property type="match status" value="1"/>
</dbReference>
<dbReference type="GO" id="GO:0005789">
    <property type="term" value="C:endoplasmic reticulum membrane"/>
    <property type="evidence" value="ECO:0007669"/>
    <property type="project" value="UniProtKB-SubCell"/>
</dbReference>
<keyword evidence="7 21" id="KW-0853">WD repeat</keyword>
<keyword evidence="16" id="KW-1207">Sterol metabolism</keyword>
<dbReference type="Gene3D" id="2.130.10.10">
    <property type="entry name" value="YVTN repeat-like/Quinoprotein amine dehydrogenase"/>
    <property type="match status" value="2"/>
</dbReference>
<accession>A0A9P6U5Q7</accession>
<dbReference type="PANTHER" id="PTHR46378">
    <property type="entry name" value="STEROL REGULATORY ELEMENT-BINDING PROTEIN CLEAVAGE-ACTIVATING PROTEIN"/>
    <property type="match status" value="1"/>
</dbReference>
<keyword evidence="14" id="KW-0446">Lipid-binding</keyword>
<evidence type="ECO:0000256" key="9">
    <source>
        <dbReference type="ARBA" id="ARBA00022737"/>
    </source>
</evidence>
<keyword evidence="9" id="KW-0677">Repeat</keyword>
<keyword evidence="8 23" id="KW-0812">Transmembrane</keyword>
<feature type="compositionally biased region" description="Basic and acidic residues" evidence="22">
    <location>
        <begin position="691"/>
        <end position="718"/>
    </location>
</feature>
<dbReference type="SUPFAM" id="SSF50978">
    <property type="entry name" value="WD40 repeat-like"/>
    <property type="match status" value="1"/>
</dbReference>
<evidence type="ECO:0000256" key="2">
    <source>
        <dbReference type="ARBA" id="ARBA00004557"/>
    </source>
</evidence>
<dbReference type="SUPFAM" id="SSF82866">
    <property type="entry name" value="Multidrug efflux transporter AcrB transmembrane domain"/>
    <property type="match status" value="1"/>
</dbReference>
<evidence type="ECO:0000256" key="4">
    <source>
        <dbReference type="ARBA" id="ARBA00007410"/>
    </source>
</evidence>
<evidence type="ECO:0000256" key="1">
    <source>
        <dbReference type="ARBA" id="ARBA00004477"/>
    </source>
</evidence>
<evidence type="ECO:0000256" key="8">
    <source>
        <dbReference type="ARBA" id="ARBA00022692"/>
    </source>
</evidence>
<evidence type="ECO:0000256" key="5">
    <source>
        <dbReference type="ARBA" id="ARBA00019541"/>
    </source>
</evidence>
<feature type="repeat" description="WD" evidence="21">
    <location>
        <begin position="953"/>
        <end position="985"/>
    </location>
</feature>
<feature type="transmembrane region" description="Helical" evidence="23">
    <location>
        <begin position="42"/>
        <end position="61"/>
    </location>
</feature>
<evidence type="ECO:0000256" key="3">
    <source>
        <dbReference type="ARBA" id="ARBA00004653"/>
    </source>
</evidence>
<feature type="transmembrane region" description="Helical" evidence="23">
    <location>
        <begin position="476"/>
        <end position="494"/>
    </location>
</feature>
<dbReference type="GO" id="GO:0032934">
    <property type="term" value="F:sterol binding"/>
    <property type="evidence" value="ECO:0007669"/>
    <property type="project" value="InterPro"/>
</dbReference>
<evidence type="ECO:0000256" key="21">
    <source>
        <dbReference type="PROSITE-ProRule" id="PRU00221"/>
    </source>
</evidence>
<keyword evidence="11 23" id="KW-1133">Transmembrane helix</keyword>
<evidence type="ECO:0000256" key="10">
    <source>
        <dbReference type="ARBA" id="ARBA00022824"/>
    </source>
</evidence>
<evidence type="ECO:0000256" key="7">
    <source>
        <dbReference type="ARBA" id="ARBA00022574"/>
    </source>
</evidence>
<feature type="region of interest" description="Disordered" evidence="22">
    <location>
        <begin position="682"/>
        <end position="718"/>
    </location>
</feature>
<feature type="compositionally biased region" description="Polar residues" evidence="22">
    <location>
        <begin position="238"/>
        <end position="247"/>
    </location>
</feature>
<dbReference type="PROSITE" id="PS50082">
    <property type="entry name" value="WD_REPEATS_2"/>
    <property type="match status" value="2"/>
</dbReference>
<dbReference type="Gene3D" id="1.20.1640.10">
    <property type="entry name" value="Multidrug efflux transporter AcrB transmembrane domain"/>
    <property type="match status" value="1"/>
</dbReference>
<evidence type="ECO:0000256" key="18">
    <source>
        <dbReference type="ARBA" id="ARBA00023221"/>
    </source>
</evidence>
<feature type="region of interest" description="Disordered" evidence="22">
    <location>
        <begin position="186"/>
        <end position="207"/>
    </location>
</feature>
<evidence type="ECO:0000259" key="24">
    <source>
        <dbReference type="PROSITE" id="PS50156"/>
    </source>
</evidence>
<dbReference type="GO" id="GO:0000139">
    <property type="term" value="C:Golgi membrane"/>
    <property type="evidence" value="ECO:0007669"/>
    <property type="project" value="UniProtKB-SubCell"/>
</dbReference>
<feature type="compositionally biased region" description="Low complexity" evidence="22">
    <location>
        <begin position="1412"/>
        <end position="1425"/>
    </location>
</feature>
<feature type="compositionally biased region" description="Basic and acidic residues" evidence="22">
    <location>
        <begin position="186"/>
        <end position="205"/>
    </location>
</feature>
<evidence type="ECO:0000256" key="11">
    <source>
        <dbReference type="ARBA" id="ARBA00022989"/>
    </source>
</evidence>
<evidence type="ECO:0000256" key="13">
    <source>
        <dbReference type="ARBA" id="ARBA00023098"/>
    </source>
</evidence>
<feature type="compositionally biased region" description="Polar residues" evidence="22">
    <location>
        <begin position="1426"/>
        <end position="1440"/>
    </location>
</feature>
<proteinExistence type="inferred from homology"/>
<keyword evidence="19" id="KW-0968">Cytoplasmic vesicle</keyword>
<reference evidence="25" key="1">
    <citation type="journal article" date="2020" name="Fungal Divers.">
        <title>Resolving the Mortierellaceae phylogeny through synthesis of multi-gene phylogenetics and phylogenomics.</title>
        <authorList>
            <person name="Vandepol N."/>
            <person name="Liber J."/>
            <person name="Desiro A."/>
            <person name="Na H."/>
            <person name="Kennedy M."/>
            <person name="Barry K."/>
            <person name="Grigoriev I.V."/>
            <person name="Miller A.N."/>
            <person name="O'Donnell K."/>
            <person name="Stajich J.E."/>
            <person name="Bonito G."/>
        </authorList>
    </citation>
    <scope>NUCLEOTIDE SEQUENCE</scope>
    <source>
        <strain evidence="25">KOD948</strain>
    </source>
</reference>